<dbReference type="Proteomes" id="UP001597467">
    <property type="component" value="Unassembled WGS sequence"/>
</dbReference>
<evidence type="ECO:0000313" key="1">
    <source>
        <dbReference type="EMBL" id="MFD2541704.1"/>
    </source>
</evidence>
<organism evidence="1 2">
    <name type="scientific">Lacinutrix gracilariae</name>
    <dbReference type="NCBI Taxonomy" id="1747198"/>
    <lineage>
        <taxon>Bacteria</taxon>
        <taxon>Pseudomonadati</taxon>
        <taxon>Bacteroidota</taxon>
        <taxon>Flavobacteriia</taxon>
        <taxon>Flavobacteriales</taxon>
        <taxon>Flavobacteriaceae</taxon>
        <taxon>Lacinutrix</taxon>
    </lineage>
</organism>
<dbReference type="InterPro" id="IPR018247">
    <property type="entry name" value="EF_Hand_1_Ca_BS"/>
</dbReference>
<keyword evidence="2" id="KW-1185">Reference proteome</keyword>
<protein>
    <submittedName>
        <fullName evidence="1">Metal-binding motif-containing protein</fullName>
    </submittedName>
</protein>
<evidence type="ECO:0000313" key="2">
    <source>
        <dbReference type="Proteomes" id="UP001597467"/>
    </source>
</evidence>
<name>A0ABW5K0S2_9FLAO</name>
<sequence length="230" mass="24430">MKRHVLQTILPAILLVAAVFIIGAGCTGPADGQSTFWPDIDGDGYGDAFVGNGTIYDDDNFPDGYVTNRGDCDDTNAAINPGATEIPDNNVDENCNDLFGITIYKDSDNDGFGDPNAGNVFEINFGDPAPNGMVYNNADCDDTNALINPKADEIVGNDIDDNCDGYVDFMEYYTDADGDGYGAGSALPPPAVGVHNNLDCDDTNAEVYPYAVEVENGIDDDCDGITDELF</sequence>
<accession>A0ABW5K0S2</accession>
<dbReference type="Pfam" id="PF11617">
    <property type="entry name" value="Cu-binding_MopE"/>
    <property type="match status" value="3"/>
</dbReference>
<dbReference type="RefSeq" id="WP_379901686.1">
    <property type="nucleotide sequence ID" value="NZ_JBHULM010000007.1"/>
</dbReference>
<dbReference type="EMBL" id="JBHULM010000007">
    <property type="protein sequence ID" value="MFD2541704.1"/>
    <property type="molecule type" value="Genomic_DNA"/>
</dbReference>
<proteinExistence type="predicted"/>
<dbReference type="PROSITE" id="PS51257">
    <property type="entry name" value="PROKAR_LIPOPROTEIN"/>
    <property type="match status" value="1"/>
</dbReference>
<reference evidence="2" key="1">
    <citation type="journal article" date="2019" name="Int. J. Syst. Evol. Microbiol.">
        <title>The Global Catalogue of Microorganisms (GCM) 10K type strain sequencing project: providing services to taxonomists for standard genome sequencing and annotation.</title>
        <authorList>
            <consortium name="The Broad Institute Genomics Platform"/>
            <consortium name="The Broad Institute Genome Sequencing Center for Infectious Disease"/>
            <person name="Wu L."/>
            <person name="Ma J."/>
        </authorList>
    </citation>
    <scope>NUCLEOTIDE SEQUENCE [LARGE SCALE GENOMIC DNA]</scope>
    <source>
        <strain evidence="2">KCTC 42808</strain>
    </source>
</reference>
<dbReference type="PROSITE" id="PS00018">
    <property type="entry name" value="EF_HAND_1"/>
    <property type="match status" value="1"/>
</dbReference>
<dbReference type="InterPro" id="IPR021655">
    <property type="entry name" value="Put_metal-bd"/>
</dbReference>
<comment type="caution">
    <text evidence="1">The sequence shown here is derived from an EMBL/GenBank/DDBJ whole genome shotgun (WGS) entry which is preliminary data.</text>
</comment>
<gene>
    <name evidence="1" type="ORF">ACFSSB_05170</name>
</gene>